<reference evidence="4" key="1">
    <citation type="journal article" date="2015" name="Genome Announc.">
        <title>Draft genome sequence of Talaromyces cellulolyticus strain Y-94, a source of lignocellulosic biomass-degrading enzymes.</title>
        <authorList>
            <person name="Fujii T."/>
            <person name="Koike H."/>
            <person name="Sawayama S."/>
            <person name="Yano S."/>
            <person name="Inoue H."/>
        </authorList>
    </citation>
    <scope>NUCLEOTIDE SEQUENCE [LARGE SCALE GENOMIC DNA]</scope>
    <source>
        <strain evidence="4">Y-94</strain>
    </source>
</reference>
<organism evidence="3 4">
    <name type="scientific">Talaromyces pinophilus</name>
    <name type="common">Penicillium pinophilum</name>
    <dbReference type="NCBI Taxonomy" id="128442"/>
    <lineage>
        <taxon>Eukaryota</taxon>
        <taxon>Fungi</taxon>
        <taxon>Dikarya</taxon>
        <taxon>Ascomycota</taxon>
        <taxon>Pezizomycotina</taxon>
        <taxon>Eurotiomycetes</taxon>
        <taxon>Eurotiomycetidae</taxon>
        <taxon>Eurotiales</taxon>
        <taxon>Trichocomaceae</taxon>
        <taxon>Talaromyces</taxon>
        <taxon>Talaromyces sect. Talaromyces</taxon>
    </lineage>
</organism>
<dbReference type="AlphaFoldDB" id="A0A6V8HH36"/>
<comment type="subcellular location">
    <subcellularLocation>
        <location evidence="1">Nucleus</location>
    </subcellularLocation>
</comment>
<dbReference type="PANTHER" id="PTHR37534">
    <property type="entry name" value="TRANSCRIPTIONAL ACTIVATOR PROTEIN UGA3"/>
    <property type="match status" value="1"/>
</dbReference>
<evidence type="ECO:0000313" key="4">
    <source>
        <dbReference type="Proteomes" id="UP000053095"/>
    </source>
</evidence>
<dbReference type="EMBL" id="DF933837">
    <property type="protein sequence ID" value="GAM40970.1"/>
    <property type="molecule type" value="Genomic_DNA"/>
</dbReference>
<comment type="caution">
    <text evidence="3">The sequence shown here is derived from an EMBL/GenBank/DDBJ whole genome shotgun (WGS) entry which is preliminary data.</text>
</comment>
<protein>
    <submittedName>
        <fullName evidence="3">Uncharacterized protein</fullName>
    </submittedName>
</protein>
<name>A0A6V8HH36_TALPI</name>
<gene>
    <name evidence="3" type="ORF">TCE0_041f13729</name>
</gene>
<keyword evidence="4" id="KW-1185">Reference proteome</keyword>
<evidence type="ECO:0000313" key="3">
    <source>
        <dbReference type="EMBL" id="GAM40970.1"/>
    </source>
</evidence>
<evidence type="ECO:0000256" key="1">
    <source>
        <dbReference type="ARBA" id="ARBA00004123"/>
    </source>
</evidence>
<sequence length="391" mass="44164">MIPFFHPRNPWYSYYPAVARCYETSEQKALYNAMLSHAAYNLAGLASLPEKMFSLATEYYTNAIAHLKSSLRRENSDYGGTLAAIMTLCMAEVYSGRPGTWRLHLSGAWTLLCERGEEQPWAESDFACCSTQSLCITKVISDTGKSHTETSKIEDFWTKMAFLDENIMGDDDVDRSLVSRVSSTPEFGFTIGSTKSLLACISSITIAGRKMRTKALHSQQEADLLDEVLSKILSCLDKCKEEIAYNSCDSEIDDQSQILANHQRQAFISATYIYLYRVLFDLPPYSIRQYVSEVLLRISAFHTASHGNLSIWPAFIAAVEAYTPEDMALARNWLHHTTKFGIGSRVCVQRLVEEVWKRRDEAAAELGIDKGLISIDWRTVMEELDMDILLI</sequence>
<dbReference type="PANTHER" id="PTHR37534:SF46">
    <property type="entry name" value="ZN(II)2CYS6 TRANSCRIPTION FACTOR (EUROFUNG)"/>
    <property type="match status" value="1"/>
</dbReference>
<keyword evidence="2" id="KW-0539">Nucleus</keyword>
<evidence type="ECO:0000256" key="2">
    <source>
        <dbReference type="ARBA" id="ARBA00023242"/>
    </source>
</evidence>
<dbReference type="InterPro" id="IPR021858">
    <property type="entry name" value="Fun_TF"/>
</dbReference>
<dbReference type="GO" id="GO:0005634">
    <property type="term" value="C:nucleus"/>
    <property type="evidence" value="ECO:0007669"/>
    <property type="project" value="UniProtKB-SubCell"/>
</dbReference>
<dbReference type="Proteomes" id="UP000053095">
    <property type="component" value="Unassembled WGS sequence"/>
</dbReference>
<accession>A0A6V8HH36</accession>
<dbReference type="Pfam" id="PF11951">
    <property type="entry name" value="Fungal_trans_2"/>
    <property type="match status" value="1"/>
</dbReference>
<proteinExistence type="predicted"/>